<evidence type="ECO:0000313" key="2">
    <source>
        <dbReference type="Proteomes" id="UP001486888"/>
    </source>
</evidence>
<dbReference type="KEGG" id="gey:QMQ05_04115"/>
<dbReference type="EMBL" id="CP125942">
    <property type="protein sequence ID" value="XAO47526.1"/>
    <property type="molecule type" value="Genomic_DNA"/>
</dbReference>
<dbReference type="PANTHER" id="PTHR34822">
    <property type="entry name" value="GRPB DOMAIN PROTEIN (AFU_ORTHOLOGUE AFUA_1G01530)"/>
    <property type="match status" value="1"/>
</dbReference>
<dbReference type="PANTHER" id="PTHR34822:SF1">
    <property type="entry name" value="GRPB FAMILY PROTEIN"/>
    <property type="match status" value="1"/>
</dbReference>
<dbReference type="RefSeq" id="WP_345474626.1">
    <property type="nucleotide sequence ID" value="NZ_CP125942.1"/>
</dbReference>
<gene>
    <name evidence="1" type="ORF">QMQ05_04115</name>
</gene>
<organism evidence="1 2">
    <name type="scientific">Glutamicibacter ectropisis</name>
    <dbReference type="NCBI Taxonomy" id="3046593"/>
    <lineage>
        <taxon>Bacteria</taxon>
        <taxon>Bacillati</taxon>
        <taxon>Actinomycetota</taxon>
        <taxon>Actinomycetes</taxon>
        <taxon>Micrococcales</taxon>
        <taxon>Micrococcaceae</taxon>
        <taxon>Glutamicibacter</taxon>
    </lineage>
</organism>
<keyword evidence="2" id="KW-1185">Reference proteome</keyword>
<sequence length="185" mass="20463">MHNGLVKNGWFDRPGGEPVHLVEHDSSWAGQAADWSHRINLALGSTVESVAHIGSTAVPGLISKPVLDIQVAVLDISDESAYRSGLETLGLILRQRESDHRFFRPPAGELRTVHVHVCEVGSIWEREHLVFRDRLRADPALVRAYARLKLGLAKSVGHDRLAYTNGKSQFIKDVVDGTLPHDLSE</sequence>
<dbReference type="AlphaFoldDB" id="A0AAU6WIL7"/>
<protein>
    <submittedName>
        <fullName evidence="1">GrpB family protein</fullName>
    </submittedName>
</protein>
<reference evidence="1 2" key="1">
    <citation type="submission" date="2023-05" db="EMBL/GenBank/DDBJ databases">
        <title>Glutamicibacter sp. B1, complete genome.</title>
        <authorList>
            <person name="Long Y.H."/>
            <person name="Fang T."/>
            <person name="Li X.Y."/>
        </authorList>
    </citation>
    <scope>NUCLEOTIDE SEQUENCE [LARGE SCALE GENOMIC DNA]</scope>
    <source>
        <strain evidence="1 2">B1</strain>
    </source>
</reference>
<proteinExistence type="predicted"/>
<name>A0AAU6WIL7_9MICC</name>
<dbReference type="InterPro" id="IPR043519">
    <property type="entry name" value="NT_sf"/>
</dbReference>
<dbReference type="Gene3D" id="3.30.460.10">
    <property type="entry name" value="Beta Polymerase, domain 2"/>
    <property type="match status" value="1"/>
</dbReference>
<dbReference type="Pfam" id="PF04229">
    <property type="entry name" value="GrpB"/>
    <property type="match status" value="1"/>
</dbReference>
<dbReference type="InterPro" id="IPR007344">
    <property type="entry name" value="GrpB/CoaE"/>
</dbReference>
<accession>A0AAU6WIL7</accession>
<evidence type="ECO:0000313" key="1">
    <source>
        <dbReference type="EMBL" id="XAO47526.1"/>
    </source>
</evidence>
<dbReference type="Proteomes" id="UP001486888">
    <property type="component" value="Chromosome"/>
</dbReference>
<dbReference type="SUPFAM" id="SSF81301">
    <property type="entry name" value="Nucleotidyltransferase"/>
    <property type="match status" value="1"/>
</dbReference>